<keyword evidence="4" id="KW-0413">Isomerase</keyword>
<dbReference type="RefSeq" id="WP_227705802.1">
    <property type="nucleotide sequence ID" value="NZ_CP123001.1"/>
</dbReference>
<evidence type="ECO:0000259" key="3">
    <source>
        <dbReference type="SMART" id="SM01119"/>
    </source>
</evidence>
<keyword evidence="2" id="KW-0456">Lyase</keyword>
<organism evidence="4 5">
    <name type="scientific">Neorhizobium petrolearium</name>
    <dbReference type="NCBI Taxonomy" id="515361"/>
    <lineage>
        <taxon>Bacteria</taxon>
        <taxon>Pseudomonadati</taxon>
        <taxon>Pseudomonadota</taxon>
        <taxon>Alphaproteobacteria</taxon>
        <taxon>Hyphomicrobiales</taxon>
        <taxon>Rhizobiaceae</taxon>
        <taxon>Rhizobium/Agrobacterium group</taxon>
        <taxon>Neorhizobium</taxon>
    </lineage>
</organism>
<gene>
    <name evidence="4" type="ORF">QEO92_30515</name>
</gene>
<evidence type="ECO:0000313" key="4">
    <source>
        <dbReference type="EMBL" id="WGI71658.1"/>
    </source>
</evidence>
<dbReference type="Proteomes" id="UP001227095">
    <property type="component" value="Plasmid unnamed1"/>
</dbReference>
<dbReference type="EC" id="5.1.1.1" evidence="4"/>
<dbReference type="EMBL" id="CP123001">
    <property type="protein sequence ID" value="WGI71658.1"/>
    <property type="molecule type" value="Genomic_DNA"/>
</dbReference>
<keyword evidence="5" id="KW-1185">Reference proteome</keyword>
<dbReference type="InterPro" id="IPR026956">
    <property type="entry name" value="D-ser_dehydrat-like_dom"/>
</dbReference>
<dbReference type="InterPro" id="IPR029066">
    <property type="entry name" value="PLP-binding_barrel"/>
</dbReference>
<dbReference type="SMART" id="SM01119">
    <property type="entry name" value="D-ser_dehydrat"/>
    <property type="match status" value="1"/>
</dbReference>
<dbReference type="Gene3D" id="2.40.37.20">
    <property type="entry name" value="D-serine dehydratase-like domain"/>
    <property type="match status" value="1"/>
</dbReference>
<name>A0ABY8MAZ3_9HYPH</name>
<feature type="domain" description="D-serine dehydratase-like" evidence="3">
    <location>
        <begin position="271"/>
        <end position="368"/>
    </location>
</feature>
<comment type="similarity">
    <text evidence="1">Belongs to the DSD1 family.</text>
</comment>
<proteinExistence type="inferred from homology"/>
<dbReference type="PANTHER" id="PTHR28004:SF2">
    <property type="entry name" value="D-SERINE DEHYDRATASE"/>
    <property type="match status" value="1"/>
</dbReference>
<reference evidence="4 5" key="1">
    <citation type="submission" date="2023-04" db="EMBL/GenBank/DDBJ databases">
        <title>Neorhizobium petrolearium OS53, complete genome.</title>
        <authorList>
            <person name="Yu T."/>
        </authorList>
    </citation>
    <scope>NUCLEOTIDE SEQUENCE [LARGE SCALE GENOMIC DNA]</scope>
    <source>
        <strain evidence="4 5">OS53</strain>
        <plasmid evidence="4 5">unnamed1</plasmid>
    </source>
</reference>
<evidence type="ECO:0000256" key="1">
    <source>
        <dbReference type="ARBA" id="ARBA00005323"/>
    </source>
</evidence>
<dbReference type="Pfam" id="PF14031">
    <property type="entry name" value="D-ser_dehydrat"/>
    <property type="match status" value="1"/>
</dbReference>
<dbReference type="InterPro" id="IPR051466">
    <property type="entry name" value="D-amino_acid_metab_enzyme"/>
</dbReference>
<evidence type="ECO:0000313" key="5">
    <source>
        <dbReference type="Proteomes" id="UP001227095"/>
    </source>
</evidence>
<dbReference type="PANTHER" id="PTHR28004">
    <property type="entry name" value="ZGC:162816-RELATED"/>
    <property type="match status" value="1"/>
</dbReference>
<evidence type="ECO:0000256" key="2">
    <source>
        <dbReference type="ARBA" id="ARBA00023239"/>
    </source>
</evidence>
<sequence length="394" mass="41861">MHDPLNVSADGTRKAFAGAEDLQTPCVVVDEPRLDANIARMQSIVGSRVELHPHIKTHKSVAIARRQLAAGARGITASHAAEAAVFIRAGISPVTVAYPMITPGQVAGLLKLAADRDAELRFIVDSSFGLDVLEQAAVETGRAGGVFLKIDVGLHRCGVDPKSSESLVLADRLARSRYRFMGLLSHAGHAYGAGNPDGVRKAAADERETLLRFREALRGRGIDVPRISIGSTPTMLCNDGFEGIDEARPGNYIFLDLTAVRLGIATRSEIALAVATTIISANRDFYIIDAGSKTLSSDLGPHSVGTGTAFGEAWSDELETPLIVTRLSEEHGMVARGATDLAIGDRLLIYPNHSCVVVNLAAGLHLVGGGEQRRLAIDAADNRIRAQGEGEDRD</sequence>
<dbReference type="InterPro" id="IPR001608">
    <property type="entry name" value="Ala_racemase_N"/>
</dbReference>
<keyword evidence="4" id="KW-0614">Plasmid</keyword>
<geneLocation type="plasmid" evidence="4 5">
    <name>unnamed1</name>
</geneLocation>
<dbReference type="Gene3D" id="3.20.20.10">
    <property type="entry name" value="Alanine racemase"/>
    <property type="match status" value="1"/>
</dbReference>
<dbReference type="Pfam" id="PF01168">
    <property type="entry name" value="Ala_racemase_N"/>
    <property type="match status" value="1"/>
</dbReference>
<dbReference type="InterPro" id="IPR042208">
    <property type="entry name" value="D-ser_dehydrat-like_sf"/>
</dbReference>
<protein>
    <submittedName>
        <fullName evidence="4">Alanine racemase</fullName>
        <ecNumber evidence="4">5.1.1.1</ecNumber>
    </submittedName>
</protein>
<dbReference type="SUPFAM" id="SSF51419">
    <property type="entry name" value="PLP-binding barrel"/>
    <property type="match status" value="1"/>
</dbReference>
<dbReference type="GO" id="GO:0008784">
    <property type="term" value="F:alanine racemase activity"/>
    <property type="evidence" value="ECO:0007669"/>
    <property type="project" value="UniProtKB-EC"/>
</dbReference>
<accession>A0ABY8MAZ3</accession>